<accession>A0ABY0H4E8</accession>
<evidence type="ECO:0000256" key="1">
    <source>
        <dbReference type="SAM" id="MobiDB-lite"/>
    </source>
</evidence>
<organism evidence="4 5">
    <name type="scientific">Monosporascus cannonballus</name>
    <dbReference type="NCBI Taxonomy" id="155416"/>
    <lineage>
        <taxon>Eukaryota</taxon>
        <taxon>Fungi</taxon>
        <taxon>Dikarya</taxon>
        <taxon>Ascomycota</taxon>
        <taxon>Pezizomycotina</taxon>
        <taxon>Sordariomycetes</taxon>
        <taxon>Xylariomycetidae</taxon>
        <taxon>Xylariales</taxon>
        <taxon>Xylariales incertae sedis</taxon>
        <taxon>Monosporascus</taxon>
    </lineage>
</organism>
<feature type="compositionally biased region" description="Basic and acidic residues" evidence="1">
    <location>
        <begin position="1"/>
        <end position="23"/>
    </location>
</feature>
<feature type="region of interest" description="Disordered" evidence="1">
    <location>
        <begin position="145"/>
        <end position="179"/>
    </location>
</feature>
<gene>
    <name evidence="4" type="ORF">DL762_006835</name>
</gene>
<dbReference type="EMBL" id="QJNS01000232">
    <property type="protein sequence ID" value="RYO82011.1"/>
    <property type="molecule type" value="Genomic_DNA"/>
</dbReference>
<protein>
    <recommendedName>
        <fullName evidence="3">DUF1989 domain-containing protein</fullName>
    </recommendedName>
</protein>
<dbReference type="Gene3D" id="2.120.10.70">
    <property type="entry name" value="Fucose-specific lectin"/>
    <property type="match status" value="1"/>
</dbReference>
<dbReference type="PANTHER" id="PTHR31527:SF0">
    <property type="entry name" value="RE64534P"/>
    <property type="match status" value="1"/>
</dbReference>
<feature type="region of interest" description="Disordered" evidence="1">
    <location>
        <begin position="1"/>
        <end position="58"/>
    </location>
</feature>
<feature type="domain" description="DUF1989" evidence="3">
    <location>
        <begin position="601"/>
        <end position="775"/>
    </location>
</feature>
<reference evidence="4 5" key="1">
    <citation type="submission" date="2018-06" db="EMBL/GenBank/DDBJ databases">
        <title>Complete Genomes of Monosporascus.</title>
        <authorList>
            <person name="Robinson A.J."/>
            <person name="Natvig D.O."/>
        </authorList>
    </citation>
    <scope>NUCLEOTIDE SEQUENCE [LARGE SCALE GENOMIC DNA]</scope>
    <source>
        <strain evidence="4 5">CBS 609.92</strain>
    </source>
</reference>
<evidence type="ECO:0000313" key="4">
    <source>
        <dbReference type="EMBL" id="RYO82011.1"/>
    </source>
</evidence>
<keyword evidence="2" id="KW-1133">Transmembrane helix</keyword>
<feature type="compositionally biased region" description="Low complexity" evidence="1">
    <location>
        <begin position="159"/>
        <end position="175"/>
    </location>
</feature>
<comment type="caution">
    <text evidence="4">The sequence shown here is derived from an EMBL/GenBank/DDBJ whole genome shotgun (WGS) entry which is preliminary data.</text>
</comment>
<keyword evidence="5" id="KW-1185">Reference proteome</keyword>
<name>A0ABY0H4E8_9PEZI</name>
<proteinExistence type="predicted"/>
<dbReference type="SUPFAM" id="SSF89372">
    <property type="entry name" value="Fucose-specific lectin"/>
    <property type="match status" value="1"/>
</dbReference>
<keyword evidence="2" id="KW-0472">Membrane</keyword>
<feature type="region of interest" description="Disordered" evidence="1">
    <location>
        <begin position="360"/>
        <end position="385"/>
    </location>
</feature>
<evidence type="ECO:0000313" key="5">
    <source>
        <dbReference type="Proteomes" id="UP000294003"/>
    </source>
</evidence>
<keyword evidence="2" id="KW-0812">Transmembrane</keyword>
<evidence type="ECO:0000256" key="2">
    <source>
        <dbReference type="SAM" id="Phobius"/>
    </source>
</evidence>
<evidence type="ECO:0000259" key="3">
    <source>
        <dbReference type="Pfam" id="PF09347"/>
    </source>
</evidence>
<dbReference type="PANTHER" id="PTHR31527">
    <property type="entry name" value="RE64534P"/>
    <property type="match status" value="1"/>
</dbReference>
<dbReference type="Pfam" id="PF09347">
    <property type="entry name" value="DUF1989"/>
    <property type="match status" value="1"/>
</dbReference>
<sequence length="991" mass="107070">MDRAPQRYHDSQYHSTLELDTRAQDSQYPEVVTVDRDNLPETAPPDAPEVAVSKDNLPEVNHYGNVPGYAYPEAVTSDNYLGVKQEHYAGGQPPLPSEPEATAAAKESKIWGMRRKHFLILITLAALVIIGTSVGVGVGVSISGNSSAGQSTSGAKDAGGTTPSETPGPGETGPPNALSRNTKIAVTSFDDDTGGSNYVVIYQLNSRAICMSHARPIPSSITILTSPAGRDMSAFNSTNSEWLISPVVDGETGSFTLDDVAEGTSFALDTYVGGLNDRLLHLYWLAPDHSIKSARFDTFTTDASHSPRDWITAPASELYFAEAGSSLISYGRECTEQLCSQWSYLFWQRGEAIRGAGLPPGGQWTNLGPAHGASSGGFDNNGATAPSTNSSMALALARASPSDGFRSISMFYRTESGRLGQIIYERNSESGTYEGYTLPRTDLGPRTGIAAIPTGRNESDQSTNPLGFQVLTADPDADNGVRLTYYRDGEWTLGSEVSELSVCASRGVIVANQDRRIYCVIDNRDGDAEIVEWDWRGNPEGQRAMASNAAPADASARLQGRKPIPNPVPAYLPKAGSPLTVDEGLYADIQSAPRTLIQEFTLPVRSGQAWKAPAGSIVRISTPEGPQVGDLNIWNAHNPRERFWASRTRQLHASHVTTYDKLWSCLPYMRPLVTIIADSFSWYGEDEHGGRVHDLLGTRCDPYINSVLAGEDYDFHCHSNLTRAVIPFGLQESDVHDVINIFQVTGLDDKGRYFMNPCPARAGDYLEFLAEQDVLMALSTCPGGDLSLWGFGGDSEKEMIKCCRPLKVEVFKLQDEAFLERRVGASLPCAGKFCDRGDLLVGGRELEAPESSPSAYVALCLVPLALKMLLRTASAEASGLGTTIHSPGICSPAPPRTGAARAAEAAKRVDKNLMGAAFVVTMKATNRLLVRQREAQDAQGRASGCNLKHFRIVRMESLATAHVCVSDWDNDPTVLPSKYRLLASLRSNAAD</sequence>
<dbReference type="Proteomes" id="UP000294003">
    <property type="component" value="Unassembled WGS sequence"/>
</dbReference>
<dbReference type="InterPro" id="IPR018959">
    <property type="entry name" value="DUF1989"/>
</dbReference>
<feature type="transmembrane region" description="Helical" evidence="2">
    <location>
        <begin position="118"/>
        <end position="142"/>
    </location>
</feature>